<dbReference type="Proteomes" id="UP000050761">
    <property type="component" value="Unassembled WGS sequence"/>
</dbReference>
<reference evidence="2 3" key="1">
    <citation type="submission" date="2018-11" db="EMBL/GenBank/DDBJ databases">
        <authorList>
            <consortium name="Pathogen Informatics"/>
        </authorList>
    </citation>
    <scope>NUCLEOTIDE SEQUENCE [LARGE SCALE GENOMIC DNA]</scope>
</reference>
<organism evidence="3 4">
    <name type="scientific">Heligmosomoides polygyrus</name>
    <name type="common">Parasitic roundworm</name>
    <dbReference type="NCBI Taxonomy" id="6339"/>
    <lineage>
        <taxon>Eukaryota</taxon>
        <taxon>Metazoa</taxon>
        <taxon>Ecdysozoa</taxon>
        <taxon>Nematoda</taxon>
        <taxon>Chromadorea</taxon>
        <taxon>Rhabditida</taxon>
        <taxon>Rhabditina</taxon>
        <taxon>Rhabditomorpha</taxon>
        <taxon>Strongyloidea</taxon>
        <taxon>Heligmosomidae</taxon>
        <taxon>Heligmosomoides</taxon>
    </lineage>
</organism>
<proteinExistence type="predicted"/>
<gene>
    <name evidence="2" type="ORF">HPBE_LOCUS18133</name>
</gene>
<dbReference type="AlphaFoldDB" id="A0A183G8E6"/>
<accession>A0A183G8E6</accession>
<dbReference type="WBParaSite" id="HPBE_0001813401-mRNA-1">
    <property type="protein sequence ID" value="HPBE_0001813401-mRNA-1"/>
    <property type="gene ID" value="HPBE_0001813401"/>
</dbReference>
<name>A0A183G8E6_HELPZ</name>
<evidence type="ECO:0000313" key="3">
    <source>
        <dbReference type="Proteomes" id="UP000050761"/>
    </source>
</evidence>
<keyword evidence="3" id="KW-1185">Reference proteome</keyword>
<evidence type="ECO:0000256" key="1">
    <source>
        <dbReference type="SAM" id="MobiDB-lite"/>
    </source>
</evidence>
<sequence length="82" mass="8982">MESYENDDSPIPVARWLGVMSSQQMERVDQGSYGAEGTLESFSPFGQRDGDQAKLSSSLEAVKVSAAVQIDVDMNHGRREDS</sequence>
<accession>A0A3P8AJJ0</accession>
<feature type="region of interest" description="Disordered" evidence="1">
    <location>
        <begin position="27"/>
        <end position="54"/>
    </location>
</feature>
<evidence type="ECO:0000313" key="4">
    <source>
        <dbReference type="WBParaSite" id="HPBE_0001813401-mRNA-1"/>
    </source>
</evidence>
<protein>
    <submittedName>
        <fullName evidence="4">Overexpressed in colon carcinoma 1 protein</fullName>
    </submittedName>
</protein>
<reference evidence="4" key="2">
    <citation type="submission" date="2019-09" db="UniProtKB">
        <authorList>
            <consortium name="WormBaseParasite"/>
        </authorList>
    </citation>
    <scope>IDENTIFICATION</scope>
</reference>
<dbReference type="EMBL" id="UZAH01030483">
    <property type="protein sequence ID" value="VDP10721.1"/>
    <property type="molecule type" value="Genomic_DNA"/>
</dbReference>
<evidence type="ECO:0000313" key="2">
    <source>
        <dbReference type="EMBL" id="VDP10721.1"/>
    </source>
</evidence>